<evidence type="ECO:0000313" key="5">
    <source>
        <dbReference type="Proteomes" id="UP000479526"/>
    </source>
</evidence>
<dbReference type="Gene3D" id="3.30.750.24">
    <property type="entry name" value="STAS domain"/>
    <property type="match status" value="1"/>
</dbReference>
<proteinExistence type="inferred from homology"/>
<evidence type="ECO:0000256" key="1">
    <source>
        <dbReference type="ARBA" id="ARBA00009013"/>
    </source>
</evidence>
<evidence type="ECO:0000259" key="3">
    <source>
        <dbReference type="PROSITE" id="PS50801"/>
    </source>
</evidence>
<dbReference type="Proteomes" id="UP000479526">
    <property type="component" value="Unassembled WGS sequence"/>
</dbReference>
<dbReference type="RefSeq" id="WP_161482895.1">
    <property type="nucleotide sequence ID" value="NZ_WXEW01000009.1"/>
</dbReference>
<feature type="domain" description="STAS" evidence="3">
    <location>
        <begin position="11"/>
        <end position="101"/>
    </location>
</feature>
<dbReference type="GO" id="GO:0043856">
    <property type="term" value="F:anti-sigma factor antagonist activity"/>
    <property type="evidence" value="ECO:0007669"/>
    <property type="project" value="InterPro"/>
</dbReference>
<accession>A0A7C9JFC3</accession>
<name>A0A7C9JFC3_9ACTN</name>
<protein>
    <recommendedName>
        <fullName evidence="2">Anti-sigma factor antagonist</fullName>
    </recommendedName>
</protein>
<dbReference type="CDD" id="cd07043">
    <property type="entry name" value="STAS_anti-anti-sigma_factors"/>
    <property type="match status" value="1"/>
</dbReference>
<dbReference type="EMBL" id="WXEW01000009">
    <property type="protein sequence ID" value="NAS25864.1"/>
    <property type="molecule type" value="Genomic_DNA"/>
</dbReference>
<dbReference type="InterPro" id="IPR058548">
    <property type="entry name" value="MlaB-like_STAS"/>
</dbReference>
<evidence type="ECO:0000313" key="4">
    <source>
        <dbReference type="EMBL" id="NAS25864.1"/>
    </source>
</evidence>
<dbReference type="InterPro" id="IPR036513">
    <property type="entry name" value="STAS_dom_sf"/>
</dbReference>
<sequence length="101" mass="10897">MTVLATMTPTVLHLSGDIDISTTAGLRRRILAALDESVEVLVVDMGAVTFCDAAGLGMLLHTQRQAEARGMTLALTRLTPQMTRLLDITELGDRFPILTDS</sequence>
<evidence type="ECO:0000256" key="2">
    <source>
        <dbReference type="RuleBase" id="RU003749"/>
    </source>
</evidence>
<dbReference type="SUPFAM" id="SSF52091">
    <property type="entry name" value="SpoIIaa-like"/>
    <property type="match status" value="1"/>
</dbReference>
<dbReference type="AlphaFoldDB" id="A0A7C9JFC3"/>
<dbReference type="NCBIfam" id="TIGR00377">
    <property type="entry name" value="ant_ant_sig"/>
    <property type="match status" value="1"/>
</dbReference>
<dbReference type="PANTHER" id="PTHR33495:SF2">
    <property type="entry name" value="ANTI-SIGMA FACTOR ANTAGONIST TM_1081-RELATED"/>
    <property type="match status" value="1"/>
</dbReference>
<comment type="caution">
    <text evidence="4">The sequence shown here is derived from an EMBL/GenBank/DDBJ whole genome shotgun (WGS) entry which is preliminary data.</text>
</comment>
<dbReference type="PANTHER" id="PTHR33495">
    <property type="entry name" value="ANTI-SIGMA FACTOR ANTAGONIST TM_1081-RELATED-RELATED"/>
    <property type="match status" value="1"/>
</dbReference>
<dbReference type="InterPro" id="IPR003658">
    <property type="entry name" value="Anti-sigma_ant"/>
</dbReference>
<reference evidence="4 5" key="1">
    <citation type="submission" date="2020-01" db="EMBL/GenBank/DDBJ databases">
        <title>Herbidospora sp. NEAU-GS84 nov., a novel actinomycete isolated from soil.</title>
        <authorList>
            <person name="Han L."/>
        </authorList>
    </citation>
    <scope>NUCLEOTIDE SEQUENCE [LARGE SCALE GENOMIC DNA]</scope>
    <source>
        <strain evidence="4 5">NEAU-GS84</strain>
    </source>
</reference>
<organism evidence="4 5">
    <name type="scientific">Herbidospora solisilvae</name>
    <dbReference type="NCBI Taxonomy" id="2696284"/>
    <lineage>
        <taxon>Bacteria</taxon>
        <taxon>Bacillati</taxon>
        <taxon>Actinomycetota</taxon>
        <taxon>Actinomycetes</taxon>
        <taxon>Streptosporangiales</taxon>
        <taxon>Streptosporangiaceae</taxon>
        <taxon>Herbidospora</taxon>
    </lineage>
</organism>
<dbReference type="PROSITE" id="PS50801">
    <property type="entry name" value="STAS"/>
    <property type="match status" value="1"/>
</dbReference>
<comment type="similarity">
    <text evidence="1 2">Belongs to the anti-sigma-factor antagonist family.</text>
</comment>
<keyword evidence="5" id="KW-1185">Reference proteome</keyword>
<gene>
    <name evidence="4" type="ORF">GT755_29800</name>
</gene>
<dbReference type="Pfam" id="PF13466">
    <property type="entry name" value="STAS_2"/>
    <property type="match status" value="1"/>
</dbReference>
<dbReference type="InterPro" id="IPR002645">
    <property type="entry name" value="STAS_dom"/>
</dbReference>